<reference evidence="4 5" key="1">
    <citation type="journal article" date="2021" name="Nat. Commun.">
        <title>Isolation of a member of the candidate phylum Atribacteria reveals a unique cell membrane structure.</title>
        <authorList>
            <person name="Taiki K."/>
            <person name="Nobu M.K."/>
            <person name="Kusada H."/>
            <person name="Meng X.-Y."/>
            <person name="Hosoki N."/>
            <person name="Uematsu K."/>
            <person name="Yoshioka H."/>
            <person name="Kamagata Y."/>
            <person name="Tamaki H."/>
        </authorList>
    </citation>
    <scope>NUCLEOTIDE SEQUENCE [LARGE SCALE GENOMIC DNA]</scope>
    <source>
        <strain evidence="4 5">RT761</strain>
    </source>
</reference>
<evidence type="ECO:0000313" key="4">
    <source>
        <dbReference type="EMBL" id="QPM68251.1"/>
    </source>
</evidence>
<dbReference type="PROSITE" id="PS50110">
    <property type="entry name" value="RESPONSE_REGULATORY"/>
    <property type="match status" value="1"/>
</dbReference>
<dbReference type="SUPFAM" id="SSF52172">
    <property type="entry name" value="CheY-like"/>
    <property type="match status" value="1"/>
</dbReference>
<dbReference type="GO" id="GO:0000160">
    <property type="term" value="P:phosphorelay signal transduction system"/>
    <property type="evidence" value="ECO:0007669"/>
    <property type="project" value="InterPro"/>
</dbReference>
<evidence type="ECO:0000313" key="5">
    <source>
        <dbReference type="Proteomes" id="UP000594463"/>
    </source>
</evidence>
<dbReference type="Gene3D" id="3.40.50.2300">
    <property type="match status" value="1"/>
</dbReference>
<keyword evidence="5" id="KW-1185">Reference proteome</keyword>
<dbReference type="InterPro" id="IPR011006">
    <property type="entry name" value="CheY-like_superfamily"/>
</dbReference>
<feature type="modified residue" description="4-aspartylphosphate" evidence="2">
    <location>
        <position position="28"/>
    </location>
</feature>
<name>A0A7T1F3D0_ATRLM</name>
<dbReference type="SMART" id="SM00448">
    <property type="entry name" value="REC"/>
    <property type="match status" value="1"/>
</dbReference>
<keyword evidence="1 2" id="KW-0597">Phosphoprotein</keyword>
<dbReference type="InterPro" id="IPR058245">
    <property type="entry name" value="NreC/VraR/RcsB-like_REC"/>
</dbReference>
<proteinExistence type="predicted"/>
<dbReference type="PANTHER" id="PTHR44591:SF25">
    <property type="entry name" value="CHEMOTAXIS TWO-COMPONENT RESPONSE REGULATOR"/>
    <property type="match status" value="1"/>
</dbReference>
<evidence type="ECO:0000259" key="3">
    <source>
        <dbReference type="PROSITE" id="PS50110"/>
    </source>
</evidence>
<dbReference type="KEGG" id="alam:RT761_01468"/>
<sequence>MDVAGTHDRIQGVLERIEAVKPDVIILDMRLPDGDGITLLQKIKSSFDIPVIMLTMYEEHKERAARAGAFAYLVKGEGLDRLYQLIRKATESFVNS</sequence>
<protein>
    <submittedName>
        <fullName evidence="4">Transcriptional regulatory protein DevR (DosR)</fullName>
    </submittedName>
</protein>
<dbReference type="InterPro" id="IPR050595">
    <property type="entry name" value="Bact_response_regulator"/>
</dbReference>
<dbReference type="AlphaFoldDB" id="A0A7T1F3D0"/>
<organism evidence="4 5">
    <name type="scientific">Atribacter laminatus</name>
    <dbReference type="NCBI Taxonomy" id="2847778"/>
    <lineage>
        <taxon>Bacteria</taxon>
        <taxon>Pseudomonadati</taxon>
        <taxon>Atribacterota</taxon>
        <taxon>Atribacteria</taxon>
        <taxon>Atribacterales</taxon>
        <taxon>Atribacteraceae</taxon>
        <taxon>Atribacter</taxon>
    </lineage>
</organism>
<dbReference type="CDD" id="cd17535">
    <property type="entry name" value="REC_NarL-like"/>
    <property type="match status" value="1"/>
</dbReference>
<gene>
    <name evidence="4" type="primary">devR_1</name>
    <name evidence="4" type="ORF">RT761_01468</name>
</gene>
<dbReference type="Proteomes" id="UP000594463">
    <property type="component" value="Chromosome"/>
</dbReference>
<evidence type="ECO:0000256" key="1">
    <source>
        <dbReference type="ARBA" id="ARBA00022553"/>
    </source>
</evidence>
<dbReference type="EMBL" id="CP065383">
    <property type="protein sequence ID" value="QPM68251.1"/>
    <property type="molecule type" value="Genomic_DNA"/>
</dbReference>
<dbReference type="PANTHER" id="PTHR44591">
    <property type="entry name" value="STRESS RESPONSE REGULATOR PROTEIN 1"/>
    <property type="match status" value="1"/>
</dbReference>
<dbReference type="Pfam" id="PF00072">
    <property type="entry name" value="Response_reg"/>
    <property type="match status" value="1"/>
</dbReference>
<evidence type="ECO:0000256" key="2">
    <source>
        <dbReference type="PROSITE-ProRule" id="PRU00169"/>
    </source>
</evidence>
<feature type="domain" description="Response regulatory" evidence="3">
    <location>
        <begin position="1"/>
        <end position="90"/>
    </location>
</feature>
<dbReference type="InterPro" id="IPR001789">
    <property type="entry name" value="Sig_transdc_resp-reg_receiver"/>
</dbReference>
<accession>A0A7T1F3D0</accession>